<accession>A0A1W6JUZ1</accession>
<dbReference type="GO" id="GO:0006281">
    <property type="term" value="P:DNA repair"/>
    <property type="evidence" value="ECO:0007669"/>
    <property type="project" value="InterPro"/>
</dbReference>
<dbReference type="EMBL" id="KY612839">
    <property type="protein sequence ID" value="ARM71094.1"/>
    <property type="molecule type" value="Genomic_DNA"/>
</dbReference>
<evidence type="ECO:0000313" key="1">
    <source>
        <dbReference type="EMBL" id="ARM71094.1"/>
    </source>
</evidence>
<dbReference type="InterPro" id="IPR036614">
    <property type="entry name" value="RusA-like_sf"/>
</dbReference>
<dbReference type="GO" id="GO:0000287">
    <property type="term" value="F:magnesium ion binding"/>
    <property type="evidence" value="ECO:0007669"/>
    <property type="project" value="InterPro"/>
</dbReference>
<keyword evidence="2" id="KW-1185">Reference proteome</keyword>
<dbReference type="Gene3D" id="3.30.1330.70">
    <property type="entry name" value="Holliday junction resolvase RusA"/>
    <property type="match status" value="1"/>
</dbReference>
<sequence length="106" mass="12427">MNQYRNAHFQVLNKAKVVYKDMVKLPILNLPSFTKVRIEYVLYPKTKRKTDVANVCSIHDKFFSDALVELGKLPEDNYEHLVEVTYRFGHVDKDNPRVDITITEVD</sequence>
<name>A0A1W6JUZ1_9CAUD</name>
<protein>
    <submittedName>
        <fullName evidence="1">Crossover junction endodeoxyribonuclease</fullName>
    </submittedName>
</protein>
<dbReference type="SUPFAM" id="SSF103084">
    <property type="entry name" value="Holliday junction resolvase RusA"/>
    <property type="match status" value="1"/>
</dbReference>
<organism evidence="1 2">
    <name type="scientific">Vibrio phage pVco-5</name>
    <dbReference type="NCBI Taxonomy" id="1965485"/>
    <lineage>
        <taxon>Viruses</taxon>
        <taxon>Duplodnaviria</taxon>
        <taxon>Heunggongvirae</taxon>
        <taxon>Uroviricota</taxon>
        <taxon>Caudoviricetes</taxon>
        <taxon>Schitoviridae</taxon>
        <taxon>Vicoquintavirus</taxon>
        <taxon>Vicoquintavirus Pvco5</taxon>
    </lineage>
</organism>
<gene>
    <name evidence="1" type="ORF">pVco5_105</name>
</gene>
<dbReference type="GO" id="GO:0006310">
    <property type="term" value="P:DNA recombination"/>
    <property type="evidence" value="ECO:0007669"/>
    <property type="project" value="InterPro"/>
</dbReference>
<evidence type="ECO:0000313" key="2">
    <source>
        <dbReference type="Proteomes" id="UP000225564"/>
    </source>
</evidence>
<reference evidence="1 2" key="1">
    <citation type="submission" date="2017-02" db="EMBL/GenBank/DDBJ databases">
        <title>Comeplete genome sequence of Bacteriophage pVco-5, that infects Vibrio corallilyticus.</title>
        <authorList>
            <person name="Kim H.J."/>
            <person name="Park S.C."/>
        </authorList>
    </citation>
    <scope>NUCLEOTIDE SEQUENCE [LARGE SCALE GENOMIC DNA]</scope>
</reference>
<proteinExistence type="predicted"/>
<dbReference type="Proteomes" id="UP000225564">
    <property type="component" value="Segment"/>
</dbReference>